<protein>
    <submittedName>
        <fullName evidence="7">Sigma-70 family RNA polymerase sigma factor</fullName>
    </submittedName>
</protein>
<keyword evidence="5" id="KW-0804">Transcription</keyword>
<dbReference type="CDD" id="cd06171">
    <property type="entry name" value="Sigma70_r4"/>
    <property type="match status" value="1"/>
</dbReference>
<dbReference type="PANTHER" id="PTHR43133">
    <property type="entry name" value="RNA POLYMERASE ECF-TYPE SIGMA FACTO"/>
    <property type="match status" value="1"/>
</dbReference>
<dbReference type="GO" id="GO:0003677">
    <property type="term" value="F:DNA binding"/>
    <property type="evidence" value="ECO:0007669"/>
    <property type="project" value="UniProtKB-KW"/>
</dbReference>
<proteinExistence type="inferred from homology"/>
<evidence type="ECO:0000259" key="6">
    <source>
        <dbReference type="Pfam" id="PF08281"/>
    </source>
</evidence>
<name>A0A4R4Q7F0_9ACTN</name>
<comment type="caution">
    <text evidence="7">The sequence shown here is derived from an EMBL/GenBank/DDBJ whole genome shotgun (WGS) entry which is preliminary data.</text>
</comment>
<evidence type="ECO:0000256" key="3">
    <source>
        <dbReference type="ARBA" id="ARBA00023082"/>
    </source>
</evidence>
<dbReference type="Gene3D" id="1.10.10.10">
    <property type="entry name" value="Winged helix-like DNA-binding domain superfamily/Winged helix DNA-binding domain"/>
    <property type="match status" value="1"/>
</dbReference>
<dbReference type="SUPFAM" id="SSF88659">
    <property type="entry name" value="Sigma3 and sigma4 domains of RNA polymerase sigma factors"/>
    <property type="match status" value="1"/>
</dbReference>
<evidence type="ECO:0000256" key="2">
    <source>
        <dbReference type="ARBA" id="ARBA00023015"/>
    </source>
</evidence>
<organism evidence="7 8">
    <name type="scientific">Kribbella albertanoniae</name>
    <dbReference type="NCBI Taxonomy" id="1266829"/>
    <lineage>
        <taxon>Bacteria</taxon>
        <taxon>Bacillati</taxon>
        <taxon>Actinomycetota</taxon>
        <taxon>Actinomycetes</taxon>
        <taxon>Propionibacteriales</taxon>
        <taxon>Kribbellaceae</taxon>
        <taxon>Kribbella</taxon>
    </lineage>
</organism>
<dbReference type="GO" id="GO:0006352">
    <property type="term" value="P:DNA-templated transcription initiation"/>
    <property type="evidence" value="ECO:0007669"/>
    <property type="project" value="InterPro"/>
</dbReference>
<keyword evidence="3" id="KW-0731">Sigma factor</keyword>
<dbReference type="InterPro" id="IPR014284">
    <property type="entry name" value="RNA_pol_sigma-70_dom"/>
</dbReference>
<dbReference type="InterPro" id="IPR013325">
    <property type="entry name" value="RNA_pol_sigma_r2"/>
</dbReference>
<feature type="domain" description="RNA polymerase sigma factor 70 region 4 type 2" evidence="6">
    <location>
        <begin position="114"/>
        <end position="161"/>
    </location>
</feature>
<evidence type="ECO:0000313" key="8">
    <source>
        <dbReference type="Proteomes" id="UP000295075"/>
    </source>
</evidence>
<gene>
    <name evidence="7" type="ORF">E1261_12050</name>
</gene>
<dbReference type="EMBL" id="SMKA01000038">
    <property type="protein sequence ID" value="TDC30989.1"/>
    <property type="molecule type" value="Genomic_DNA"/>
</dbReference>
<keyword evidence="4" id="KW-0238">DNA-binding</keyword>
<evidence type="ECO:0000256" key="5">
    <source>
        <dbReference type="ARBA" id="ARBA00023163"/>
    </source>
</evidence>
<accession>A0A4R4Q7F0</accession>
<dbReference type="NCBIfam" id="TIGR02937">
    <property type="entry name" value="sigma70-ECF"/>
    <property type="match status" value="1"/>
</dbReference>
<dbReference type="Gene3D" id="1.10.1740.10">
    <property type="match status" value="1"/>
</dbReference>
<sequence>MSTSGPHEALLRDEARTVVSALHMQHWTGLVRLAVLTMGDRQAAEDVVQEAFATLYRQWPLKEEGVELGYLRAAVLYRSRSVLRRRRVARMYTPPYQAPKASAESDVVLSEERGEVQRALQGLPARTREVLVLRFYLDLPFGEIAALLGIREASARSTASRRLVMLTNRLKGLR</sequence>
<dbReference type="PANTHER" id="PTHR43133:SF50">
    <property type="entry name" value="ECF RNA POLYMERASE SIGMA FACTOR SIGM"/>
    <property type="match status" value="1"/>
</dbReference>
<dbReference type="InterPro" id="IPR039425">
    <property type="entry name" value="RNA_pol_sigma-70-like"/>
</dbReference>
<evidence type="ECO:0000256" key="4">
    <source>
        <dbReference type="ARBA" id="ARBA00023125"/>
    </source>
</evidence>
<dbReference type="InterPro" id="IPR036388">
    <property type="entry name" value="WH-like_DNA-bd_sf"/>
</dbReference>
<dbReference type="InterPro" id="IPR013249">
    <property type="entry name" value="RNA_pol_sigma70_r4_t2"/>
</dbReference>
<evidence type="ECO:0000256" key="1">
    <source>
        <dbReference type="ARBA" id="ARBA00010641"/>
    </source>
</evidence>
<keyword evidence="8" id="KW-1185">Reference proteome</keyword>
<dbReference type="InterPro" id="IPR013324">
    <property type="entry name" value="RNA_pol_sigma_r3/r4-like"/>
</dbReference>
<dbReference type="Pfam" id="PF08281">
    <property type="entry name" value="Sigma70_r4_2"/>
    <property type="match status" value="1"/>
</dbReference>
<evidence type="ECO:0000313" key="7">
    <source>
        <dbReference type="EMBL" id="TDC30989.1"/>
    </source>
</evidence>
<dbReference type="GO" id="GO:0016987">
    <property type="term" value="F:sigma factor activity"/>
    <property type="evidence" value="ECO:0007669"/>
    <property type="project" value="UniProtKB-KW"/>
</dbReference>
<dbReference type="Proteomes" id="UP000295075">
    <property type="component" value="Unassembled WGS sequence"/>
</dbReference>
<comment type="similarity">
    <text evidence="1">Belongs to the sigma-70 factor family. ECF subfamily.</text>
</comment>
<dbReference type="AlphaFoldDB" id="A0A4R4Q7F0"/>
<dbReference type="SUPFAM" id="SSF88946">
    <property type="entry name" value="Sigma2 domain of RNA polymerase sigma factors"/>
    <property type="match status" value="1"/>
</dbReference>
<dbReference type="OrthoDB" id="2046835at2"/>
<reference evidence="7 8" key="1">
    <citation type="submission" date="2019-03" db="EMBL/GenBank/DDBJ databases">
        <title>Draft genome sequences of novel Actinobacteria.</title>
        <authorList>
            <person name="Sahin N."/>
            <person name="Ay H."/>
            <person name="Saygin H."/>
        </authorList>
    </citation>
    <scope>NUCLEOTIDE SEQUENCE [LARGE SCALE GENOMIC DNA]</scope>
    <source>
        <strain evidence="7 8">JCM 30547</strain>
    </source>
</reference>
<keyword evidence="2" id="KW-0805">Transcription regulation</keyword>